<accession>A0A524RLS3</accession>
<dbReference type="CDD" id="cd16936">
    <property type="entry name" value="HATPase_RsbW-like"/>
    <property type="match status" value="1"/>
</dbReference>
<dbReference type="InterPro" id="IPR003594">
    <property type="entry name" value="HATPase_dom"/>
</dbReference>
<protein>
    <submittedName>
        <fullName evidence="4">ATP-binding protein</fullName>
    </submittedName>
</protein>
<feature type="region of interest" description="Disordered" evidence="2">
    <location>
        <begin position="97"/>
        <end position="126"/>
    </location>
</feature>
<dbReference type="PANTHER" id="PTHR35526">
    <property type="entry name" value="ANTI-SIGMA-F FACTOR RSBW-RELATED"/>
    <property type="match status" value="1"/>
</dbReference>
<dbReference type="AlphaFoldDB" id="A0A524RLS3"/>
<dbReference type="SUPFAM" id="SSF55874">
    <property type="entry name" value="ATPase domain of HSP90 chaperone/DNA topoisomerase II/histidine kinase"/>
    <property type="match status" value="1"/>
</dbReference>
<keyword evidence="1" id="KW-0418">Kinase</keyword>
<evidence type="ECO:0000259" key="3">
    <source>
        <dbReference type="Pfam" id="PF13581"/>
    </source>
</evidence>
<dbReference type="GO" id="GO:0005524">
    <property type="term" value="F:ATP binding"/>
    <property type="evidence" value="ECO:0007669"/>
    <property type="project" value="UniProtKB-KW"/>
</dbReference>
<dbReference type="Pfam" id="PF13581">
    <property type="entry name" value="HATPase_c_2"/>
    <property type="match status" value="1"/>
</dbReference>
<dbReference type="Proteomes" id="UP000317990">
    <property type="component" value="Unassembled WGS sequence"/>
</dbReference>
<keyword evidence="4" id="KW-0547">Nucleotide-binding</keyword>
<evidence type="ECO:0000256" key="2">
    <source>
        <dbReference type="SAM" id="MobiDB-lite"/>
    </source>
</evidence>
<keyword evidence="4" id="KW-0067">ATP-binding</keyword>
<comment type="caution">
    <text evidence="4">The sequence shown here is derived from an EMBL/GenBank/DDBJ whole genome shotgun (WGS) entry which is preliminary data.</text>
</comment>
<sequence>MSLRADLRLGLQEVLVNAVCHGNAMETARLVRIRRVISPDWFFWSVRDEGQGFPRSLRFAGLPDTLGASHGRGLFLIQHCFDAVRWNSRGNMILVAKRRPGPGPGSSLFDPPDGPALPAGGQATGA</sequence>
<evidence type="ECO:0000313" key="4">
    <source>
        <dbReference type="EMBL" id="TGG91020.1"/>
    </source>
</evidence>
<evidence type="ECO:0000313" key="5">
    <source>
        <dbReference type="Proteomes" id="UP000317990"/>
    </source>
</evidence>
<name>A0A524RLS3_9CHRO</name>
<keyword evidence="1" id="KW-0808">Transferase</keyword>
<gene>
    <name evidence="4" type="ORF">ERJ67_08910</name>
</gene>
<dbReference type="PANTHER" id="PTHR35526:SF3">
    <property type="entry name" value="ANTI-SIGMA-F FACTOR RSBW"/>
    <property type="match status" value="1"/>
</dbReference>
<dbReference type="EMBL" id="SRMO01000084">
    <property type="protein sequence ID" value="TGG91020.1"/>
    <property type="molecule type" value="Genomic_DNA"/>
</dbReference>
<reference evidence="4 5" key="1">
    <citation type="journal article" date="2019" name="mSystems">
        <title>Life at home and on the roam: Genomic adaptions reflect the dual lifestyle of an intracellular, facultative symbiont.</title>
        <authorList>
            <person name="Burgsdorf I."/>
        </authorList>
    </citation>
    <scope>NUCLEOTIDE SEQUENCE [LARGE SCALE GENOMIC DNA]</scope>
    <source>
        <strain evidence="4">277cV</strain>
    </source>
</reference>
<feature type="compositionally biased region" description="Low complexity" evidence="2">
    <location>
        <begin position="116"/>
        <end position="126"/>
    </location>
</feature>
<dbReference type="Gene3D" id="3.30.565.10">
    <property type="entry name" value="Histidine kinase-like ATPase, C-terminal domain"/>
    <property type="match status" value="1"/>
</dbReference>
<feature type="domain" description="Histidine kinase/HSP90-like ATPase" evidence="3">
    <location>
        <begin position="3"/>
        <end position="96"/>
    </location>
</feature>
<dbReference type="InterPro" id="IPR036890">
    <property type="entry name" value="HATPase_C_sf"/>
</dbReference>
<keyword evidence="1" id="KW-0723">Serine/threonine-protein kinase</keyword>
<evidence type="ECO:0000256" key="1">
    <source>
        <dbReference type="ARBA" id="ARBA00022527"/>
    </source>
</evidence>
<organism evidence="4 5">
    <name type="scientific">Aphanocapsa feldmannii 277cV</name>
    <dbReference type="NCBI Taxonomy" id="2507553"/>
    <lineage>
        <taxon>Bacteria</taxon>
        <taxon>Bacillati</taxon>
        <taxon>Cyanobacteriota</taxon>
        <taxon>Cyanophyceae</taxon>
        <taxon>Oscillatoriophycideae</taxon>
        <taxon>Chroococcales</taxon>
        <taxon>Microcystaceae</taxon>
        <taxon>Aphanocapsa</taxon>
    </lineage>
</organism>
<dbReference type="GO" id="GO:0004674">
    <property type="term" value="F:protein serine/threonine kinase activity"/>
    <property type="evidence" value="ECO:0007669"/>
    <property type="project" value="UniProtKB-KW"/>
</dbReference>
<proteinExistence type="predicted"/>
<dbReference type="InterPro" id="IPR050267">
    <property type="entry name" value="Anti-sigma-factor_SerPK"/>
</dbReference>